<dbReference type="AlphaFoldDB" id="A0A1D2MRM4"/>
<evidence type="ECO:0000256" key="6">
    <source>
        <dbReference type="SAM" id="MobiDB-lite"/>
    </source>
</evidence>
<dbReference type="SMART" id="SM00355">
    <property type="entry name" value="ZnF_C2H2"/>
    <property type="match status" value="9"/>
</dbReference>
<dbReference type="PROSITE" id="PS50157">
    <property type="entry name" value="ZINC_FINGER_C2H2_2"/>
    <property type="match status" value="2"/>
</dbReference>
<keyword evidence="2" id="KW-0677">Repeat</keyword>
<evidence type="ECO:0000313" key="8">
    <source>
        <dbReference type="EMBL" id="ODM95750.1"/>
    </source>
</evidence>
<feature type="compositionally biased region" description="Polar residues" evidence="6">
    <location>
        <begin position="212"/>
        <end position="223"/>
    </location>
</feature>
<dbReference type="OrthoDB" id="6077919at2759"/>
<dbReference type="Proteomes" id="UP000094527">
    <property type="component" value="Unassembled WGS sequence"/>
</dbReference>
<feature type="domain" description="C2H2-type" evidence="7">
    <location>
        <begin position="65"/>
        <end position="88"/>
    </location>
</feature>
<accession>A0A1D2MRM4</accession>
<dbReference type="PROSITE" id="PS00028">
    <property type="entry name" value="ZINC_FINGER_C2H2_1"/>
    <property type="match status" value="5"/>
</dbReference>
<proteinExistence type="predicted"/>
<feature type="compositionally biased region" description="Basic and acidic residues" evidence="6">
    <location>
        <begin position="1"/>
        <end position="21"/>
    </location>
</feature>
<dbReference type="InterPro" id="IPR036236">
    <property type="entry name" value="Znf_C2H2_sf"/>
</dbReference>
<protein>
    <submittedName>
        <fullName evidence="8">Putative zinc finger protein</fullName>
    </submittedName>
</protein>
<sequence length="444" mass="50829">MSQDIQHSEAVRFTSTDHTEQVSDDDDDDDEERRVTMMKILNQKTVVHRRLDHTETGPIQTTIPHQCETCLDSFPSETALEKHRVVAHNLPAYIRCPGCGMTFPTFVGLRKHRARRSKKNCYLKNAKALQPASSSVFPHHVIVKGRKFCPHENCNELFNFDSQLNIHLKTHGSWPCAHCGLMFEKAHDMAWHEVTQHNQRLTKPPPDPEDPNATQPTNTSESRISCPICQKALHTAATKKDLTKHMKAEHEWRDWIHPGFSSARSVPPILEHNTALQSHEGYSQNREKLPLFRVRQTAITCEKASPRCQNGLKGNHECPICKEMFELLPQFERHVKSHEYDGQDRAKGTFICEICSVVCTRRDTFRRHMKVKHGPPTHCCETCGKMFGNRDRLNQHIPSHNDGSNPLICHLCGASFAATLKVHLRKKHKAKPTPDIKLFLERCD</sequence>
<dbReference type="STRING" id="48709.A0A1D2MRM4"/>
<gene>
    <name evidence="8" type="ORF">Ocin01_10930</name>
</gene>
<keyword evidence="1" id="KW-0479">Metal-binding</keyword>
<dbReference type="GO" id="GO:0008270">
    <property type="term" value="F:zinc ion binding"/>
    <property type="evidence" value="ECO:0007669"/>
    <property type="project" value="UniProtKB-KW"/>
</dbReference>
<feature type="region of interest" description="Disordered" evidence="6">
    <location>
        <begin position="1"/>
        <end position="30"/>
    </location>
</feature>
<evidence type="ECO:0000256" key="3">
    <source>
        <dbReference type="ARBA" id="ARBA00022771"/>
    </source>
</evidence>
<dbReference type="EMBL" id="LJIJ01000626">
    <property type="protein sequence ID" value="ODM95750.1"/>
    <property type="molecule type" value="Genomic_DNA"/>
</dbReference>
<evidence type="ECO:0000259" key="7">
    <source>
        <dbReference type="PROSITE" id="PS50157"/>
    </source>
</evidence>
<keyword evidence="4" id="KW-0862">Zinc</keyword>
<organism evidence="8 9">
    <name type="scientific">Orchesella cincta</name>
    <name type="common">Springtail</name>
    <name type="synonym">Podura cincta</name>
    <dbReference type="NCBI Taxonomy" id="48709"/>
    <lineage>
        <taxon>Eukaryota</taxon>
        <taxon>Metazoa</taxon>
        <taxon>Ecdysozoa</taxon>
        <taxon>Arthropoda</taxon>
        <taxon>Hexapoda</taxon>
        <taxon>Collembola</taxon>
        <taxon>Entomobryomorpha</taxon>
        <taxon>Entomobryoidea</taxon>
        <taxon>Orchesellidae</taxon>
        <taxon>Orchesellinae</taxon>
        <taxon>Orchesella</taxon>
    </lineage>
</organism>
<dbReference type="Pfam" id="PF00096">
    <property type="entry name" value="zf-C2H2"/>
    <property type="match status" value="2"/>
</dbReference>
<evidence type="ECO:0000313" key="9">
    <source>
        <dbReference type="Proteomes" id="UP000094527"/>
    </source>
</evidence>
<evidence type="ECO:0000256" key="2">
    <source>
        <dbReference type="ARBA" id="ARBA00022737"/>
    </source>
</evidence>
<reference evidence="8 9" key="1">
    <citation type="journal article" date="2016" name="Genome Biol. Evol.">
        <title>Gene Family Evolution Reflects Adaptation to Soil Environmental Stressors in the Genome of the Collembolan Orchesella cincta.</title>
        <authorList>
            <person name="Faddeeva-Vakhrusheva A."/>
            <person name="Derks M.F."/>
            <person name="Anvar S.Y."/>
            <person name="Agamennone V."/>
            <person name="Suring W."/>
            <person name="Smit S."/>
            <person name="van Straalen N.M."/>
            <person name="Roelofs D."/>
        </authorList>
    </citation>
    <scope>NUCLEOTIDE SEQUENCE [LARGE SCALE GENOMIC DNA]</scope>
    <source>
        <tissue evidence="8">Mixed pool</tissue>
    </source>
</reference>
<evidence type="ECO:0000256" key="1">
    <source>
        <dbReference type="ARBA" id="ARBA00022723"/>
    </source>
</evidence>
<comment type="caution">
    <text evidence="8">The sequence shown here is derived from an EMBL/GenBank/DDBJ whole genome shotgun (WGS) entry which is preliminary data.</text>
</comment>
<feature type="domain" description="C2H2-type" evidence="7">
    <location>
        <begin position="378"/>
        <end position="405"/>
    </location>
</feature>
<evidence type="ECO:0000256" key="5">
    <source>
        <dbReference type="PROSITE-ProRule" id="PRU00042"/>
    </source>
</evidence>
<feature type="region of interest" description="Disordered" evidence="6">
    <location>
        <begin position="195"/>
        <end position="223"/>
    </location>
</feature>
<dbReference type="SUPFAM" id="SSF57667">
    <property type="entry name" value="beta-beta-alpha zinc fingers"/>
    <property type="match status" value="1"/>
</dbReference>
<keyword evidence="9" id="KW-1185">Reference proteome</keyword>
<name>A0A1D2MRM4_ORCCI</name>
<keyword evidence="3 5" id="KW-0863">Zinc-finger</keyword>
<dbReference type="InterPro" id="IPR013087">
    <property type="entry name" value="Znf_C2H2_type"/>
</dbReference>
<dbReference type="PANTHER" id="PTHR24379">
    <property type="entry name" value="KRAB AND ZINC FINGER DOMAIN-CONTAINING"/>
    <property type="match status" value="1"/>
</dbReference>
<dbReference type="Pfam" id="PF13912">
    <property type="entry name" value="zf-C2H2_6"/>
    <property type="match status" value="1"/>
</dbReference>
<dbReference type="Gene3D" id="3.30.160.60">
    <property type="entry name" value="Classic Zinc Finger"/>
    <property type="match status" value="3"/>
</dbReference>
<evidence type="ECO:0000256" key="4">
    <source>
        <dbReference type="ARBA" id="ARBA00022833"/>
    </source>
</evidence>
<dbReference type="PANTHER" id="PTHR24379:SF121">
    <property type="entry name" value="C2H2-TYPE DOMAIN-CONTAINING PROTEIN"/>
    <property type="match status" value="1"/>
</dbReference>